<feature type="compositionally biased region" description="Polar residues" evidence="11">
    <location>
        <begin position="70"/>
        <end position="87"/>
    </location>
</feature>
<dbReference type="InterPro" id="IPR030456">
    <property type="entry name" value="TF_fork_head_CS_2"/>
</dbReference>
<evidence type="ECO:0000256" key="6">
    <source>
        <dbReference type="ARBA" id="ARBA00023015"/>
    </source>
</evidence>
<keyword evidence="2" id="KW-0678">Repressor</keyword>
<reference evidence="13 14" key="1">
    <citation type="journal article" date="2019" name="Sci. Data">
        <title>Hybrid genome assembly and annotation of Danionella translucida.</title>
        <authorList>
            <person name="Kadobianskyi M."/>
            <person name="Schulze L."/>
            <person name="Schuelke M."/>
            <person name="Judkewitz B."/>
        </authorList>
    </citation>
    <scope>NUCLEOTIDE SEQUENCE [LARGE SCALE GENOMIC DNA]</scope>
    <source>
        <strain evidence="13 14">Bolton</strain>
    </source>
</reference>
<feature type="compositionally biased region" description="Basic and acidic residues" evidence="11">
    <location>
        <begin position="1"/>
        <end position="29"/>
    </location>
</feature>
<dbReference type="InterPro" id="IPR050998">
    <property type="entry name" value="FOXP"/>
</dbReference>
<proteinExistence type="predicted"/>
<dbReference type="Pfam" id="PF16159">
    <property type="entry name" value="FOXP-CC"/>
    <property type="match status" value="1"/>
</dbReference>
<dbReference type="Proteomes" id="UP000316079">
    <property type="component" value="Unassembled WGS sequence"/>
</dbReference>
<evidence type="ECO:0000256" key="4">
    <source>
        <dbReference type="ARBA" id="ARBA00022771"/>
    </source>
</evidence>
<keyword evidence="3" id="KW-0479">Metal-binding</keyword>
<evidence type="ECO:0000313" key="13">
    <source>
        <dbReference type="EMBL" id="TRY93506.1"/>
    </source>
</evidence>
<feature type="non-terminal residue" evidence="13">
    <location>
        <position position="370"/>
    </location>
</feature>
<comment type="subcellular location">
    <subcellularLocation>
        <location evidence="1 10">Nucleus</location>
    </subcellularLocation>
</comment>
<feature type="domain" description="Fork-head" evidence="12">
    <location>
        <begin position="249"/>
        <end position="335"/>
    </location>
</feature>
<dbReference type="InterPro" id="IPR001766">
    <property type="entry name" value="Fork_head_dom"/>
</dbReference>
<evidence type="ECO:0000256" key="1">
    <source>
        <dbReference type="ARBA" id="ARBA00004123"/>
    </source>
</evidence>
<feature type="region of interest" description="Disordered" evidence="11">
    <location>
        <begin position="1"/>
        <end position="134"/>
    </location>
</feature>
<dbReference type="InterPro" id="IPR036388">
    <property type="entry name" value="WH-like_DNA-bd_sf"/>
</dbReference>
<keyword evidence="4" id="KW-0863">Zinc-finger</keyword>
<keyword evidence="14" id="KW-1185">Reference proteome</keyword>
<dbReference type="CDD" id="cd20066">
    <property type="entry name" value="FH_FOXP3"/>
    <property type="match status" value="1"/>
</dbReference>
<dbReference type="GO" id="GO:0005634">
    <property type="term" value="C:nucleus"/>
    <property type="evidence" value="ECO:0007669"/>
    <property type="project" value="UniProtKB-SubCell"/>
</dbReference>
<keyword evidence="8" id="KW-0804">Transcription</keyword>
<keyword evidence="9 10" id="KW-0539">Nucleus</keyword>
<evidence type="ECO:0000256" key="2">
    <source>
        <dbReference type="ARBA" id="ARBA00022491"/>
    </source>
</evidence>
<comment type="caution">
    <text evidence="13">The sequence shown here is derived from an EMBL/GenBank/DDBJ whole genome shotgun (WGS) entry which is preliminary data.</text>
</comment>
<feature type="DNA-binding region" description="Fork-head" evidence="10">
    <location>
        <begin position="249"/>
        <end position="335"/>
    </location>
</feature>
<dbReference type="PANTHER" id="PTHR45796:SF2">
    <property type="entry name" value="FORKHEAD BOX P3"/>
    <property type="match status" value="1"/>
</dbReference>
<keyword evidence="6" id="KW-0805">Transcription regulation</keyword>
<sequence>MPACKRESDDQRVRGKGDERLKEERDEFHFVFNQWSSLSAGSMRQSDQFSSATPATEEEEEQKQLMELQNPASNQIRPSVLRSTSLKPQVIEGKPTATNRRKDLSNRVQPSIEAVSETSRHRNQHLNQEHSTDDTTIAQWRVQQDLVRHMENQEKQKLHSMQLHLQLLECISACSSNIYSYNSLHQGGTAGWLQPLALKLPPLEEPDGRTERDGDALVQHKPWQIPPPPPHMLPEFVTSAECYKYTNIRPPYTYAFLIRWSILEAPEKQRTLNEIYNWFTRMFFYFRHNSPTWKNAVRHNLSLHRCFVRVDGRTGAVWTVDEDEFQRRKGQKLHRFPFTEQMQADHKRESVSKCRLHKCCKLITWTETSG</sequence>
<dbReference type="GO" id="GO:0001227">
    <property type="term" value="F:DNA-binding transcription repressor activity, RNA polymerase II-specific"/>
    <property type="evidence" value="ECO:0007669"/>
    <property type="project" value="TreeGrafter"/>
</dbReference>
<organism evidence="13 14">
    <name type="scientific">Danionella cerebrum</name>
    <dbReference type="NCBI Taxonomy" id="2873325"/>
    <lineage>
        <taxon>Eukaryota</taxon>
        <taxon>Metazoa</taxon>
        <taxon>Chordata</taxon>
        <taxon>Craniata</taxon>
        <taxon>Vertebrata</taxon>
        <taxon>Euteleostomi</taxon>
        <taxon>Actinopterygii</taxon>
        <taxon>Neopterygii</taxon>
        <taxon>Teleostei</taxon>
        <taxon>Ostariophysi</taxon>
        <taxon>Cypriniformes</taxon>
        <taxon>Danionidae</taxon>
        <taxon>Danioninae</taxon>
        <taxon>Danionella</taxon>
    </lineage>
</organism>
<accession>A0A553QUP5</accession>
<dbReference type="InterPro" id="IPR047413">
    <property type="entry name" value="FH_FOXP3"/>
</dbReference>
<evidence type="ECO:0000259" key="12">
    <source>
        <dbReference type="PROSITE" id="PS50039"/>
    </source>
</evidence>
<dbReference type="PROSITE" id="PS00658">
    <property type="entry name" value="FORK_HEAD_2"/>
    <property type="match status" value="1"/>
</dbReference>
<dbReference type="OrthoDB" id="5830876at2759"/>
<evidence type="ECO:0000256" key="7">
    <source>
        <dbReference type="ARBA" id="ARBA00023125"/>
    </source>
</evidence>
<gene>
    <name evidence="13" type="ORF">DNTS_011713</name>
</gene>
<evidence type="ECO:0000256" key="10">
    <source>
        <dbReference type="PROSITE-ProRule" id="PRU00089"/>
    </source>
</evidence>
<evidence type="ECO:0000256" key="9">
    <source>
        <dbReference type="ARBA" id="ARBA00023242"/>
    </source>
</evidence>
<evidence type="ECO:0000256" key="11">
    <source>
        <dbReference type="SAM" id="MobiDB-lite"/>
    </source>
</evidence>
<dbReference type="Gene3D" id="1.10.10.10">
    <property type="entry name" value="Winged helix-like DNA-binding domain superfamily/Winged helix DNA-binding domain"/>
    <property type="match status" value="1"/>
</dbReference>
<name>A0A553QUP5_9TELE</name>
<evidence type="ECO:0000313" key="14">
    <source>
        <dbReference type="Proteomes" id="UP000316079"/>
    </source>
</evidence>
<dbReference type="GO" id="GO:0008270">
    <property type="term" value="F:zinc ion binding"/>
    <property type="evidence" value="ECO:0007669"/>
    <property type="project" value="UniProtKB-KW"/>
</dbReference>
<dbReference type="GO" id="GO:0000978">
    <property type="term" value="F:RNA polymerase II cis-regulatory region sequence-specific DNA binding"/>
    <property type="evidence" value="ECO:0007669"/>
    <property type="project" value="TreeGrafter"/>
</dbReference>
<feature type="compositionally biased region" description="Polar residues" evidence="11">
    <location>
        <begin position="33"/>
        <end position="54"/>
    </location>
</feature>
<evidence type="ECO:0000256" key="5">
    <source>
        <dbReference type="ARBA" id="ARBA00022833"/>
    </source>
</evidence>
<dbReference type="PANTHER" id="PTHR45796">
    <property type="entry name" value="FORKHEAD BOX P, ISOFORM C"/>
    <property type="match status" value="1"/>
</dbReference>
<dbReference type="Pfam" id="PF00250">
    <property type="entry name" value="Forkhead"/>
    <property type="match status" value="1"/>
</dbReference>
<dbReference type="AlphaFoldDB" id="A0A553QUP5"/>
<evidence type="ECO:0000256" key="8">
    <source>
        <dbReference type="ARBA" id="ARBA00023163"/>
    </source>
</evidence>
<dbReference type="PROSITE" id="PS50039">
    <property type="entry name" value="FORK_HEAD_3"/>
    <property type="match status" value="1"/>
</dbReference>
<dbReference type="SMART" id="SM00339">
    <property type="entry name" value="FH"/>
    <property type="match status" value="1"/>
</dbReference>
<protein>
    <recommendedName>
        <fullName evidence="12">Fork-head domain-containing protein</fullName>
    </recommendedName>
</protein>
<dbReference type="EMBL" id="SRMA01025531">
    <property type="protein sequence ID" value="TRY93506.1"/>
    <property type="molecule type" value="Genomic_DNA"/>
</dbReference>
<dbReference type="InterPro" id="IPR032354">
    <property type="entry name" value="FOXP-CC"/>
</dbReference>
<dbReference type="InterPro" id="IPR036390">
    <property type="entry name" value="WH_DNA-bd_sf"/>
</dbReference>
<dbReference type="PRINTS" id="PR00053">
    <property type="entry name" value="FORKHEAD"/>
</dbReference>
<dbReference type="Gene3D" id="1.20.5.340">
    <property type="match status" value="1"/>
</dbReference>
<keyword evidence="5" id="KW-0862">Zinc</keyword>
<dbReference type="SUPFAM" id="SSF46785">
    <property type="entry name" value="Winged helix' DNA-binding domain"/>
    <property type="match status" value="1"/>
</dbReference>
<keyword evidence="7 10" id="KW-0238">DNA-binding</keyword>
<dbReference type="FunFam" id="1.10.10.10:FF:000010">
    <property type="entry name" value="Forkhead box P2 isoform B"/>
    <property type="match status" value="1"/>
</dbReference>
<evidence type="ECO:0000256" key="3">
    <source>
        <dbReference type="ARBA" id="ARBA00022723"/>
    </source>
</evidence>